<gene>
    <name evidence="3" type="ORF">HMPREF0860_1482</name>
    <name evidence="2" type="ORF">HMPREF1325_2538</name>
</gene>
<dbReference type="PROSITE" id="PS51781">
    <property type="entry name" value="SH3B"/>
    <property type="match status" value="1"/>
</dbReference>
<proteinExistence type="predicted"/>
<keyword evidence="5" id="KW-1185">Reference proteome</keyword>
<dbReference type="InterPro" id="IPR003646">
    <property type="entry name" value="SH3-like_bac-type"/>
</dbReference>
<dbReference type="PATRIC" id="fig|1125725.3.peg.1713"/>
<dbReference type="STRING" id="1125725.HMPREF1325_2538"/>
<evidence type="ECO:0000259" key="1">
    <source>
        <dbReference type="PROSITE" id="PS51781"/>
    </source>
</evidence>
<dbReference type="AlphaFoldDB" id="U2LI20"/>
<feature type="domain" description="SH3b" evidence="1">
    <location>
        <begin position="110"/>
        <end position="186"/>
    </location>
</feature>
<dbReference type="Gene3D" id="2.30.30.40">
    <property type="entry name" value="SH3 Domains"/>
    <property type="match status" value="1"/>
</dbReference>
<evidence type="ECO:0000313" key="5">
    <source>
        <dbReference type="Proteomes" id="UP000016646"/>
    </source>
</evidence>
<reference evidence="4 5" key="1">
    <citation type="submission" date="2013-08" db="EMBL/GenBank/DDBJ databases">
        <authorList>
            <person name="Durkin A.S."/>
            <person name="Haft D.R."/>
            <person name="McCorrison J."/>
            <person name="Torralba M."/>
            <person name="Gillis M."/>
            <person name="Haft D.H."/>
            <person name="Methe B."/>
            <person name="Sutton G."/>
            <person name="Nelson K.E."/>
        </authorList>
    </citation>
    <scope>NUCLEOTIDE SEQUENCE [LARGE SCALE GENOMIC DNA]</scope>
    <source>
        <strain evidence="3 5">ATCC 35536</strain>
        <strain evidence="2 4">VPI DR56BR1116</strain>
    </source>
</reference>
<dbReference type="EMBL" id="AVQI01000028">
    <property type="protein sequence ID" value="ERK04078.1"/>
    <property type="molecule type" value="Genomic_DNA"/>
</dbReference>
<sequence>MTFLPRCVMLYLMICLPKKYGLIALCALSFALVSCSRVMGYGMLLWDIPERGLQDGDILPVYIRSNISHTYAVSAPGSKERFDIPLWQITPPASRRSLKKAAGQYAEFLHRYASVKLDGLPIRAEPVNTARQVYRLRKGEIIKILYKGEGQAVMVGSDALAGNWLRVLTSSGTQGWCFSYNLELFETQKGGVVETGEGSGAEEKDDVFEKLAGTIWYPDYYRAMIREKRVDPLRMNAAYCFTVDAENRKVSLNLPERYGSWEYGEALKTADGEYTFTDTPVKVSVKNNYIAVTCADDAGRPRDYNFIALGEDVDITALVAEEKERREAEYARIAAAGPNFKSAAYGQLSLKGDGSFTWRGNRRLVPSLIAESAKGGGTVGIDYFIDASLSPQYDGVLSFSFEGMKAKVNFLYKIEANGIRLEDASEARFEGNTLVRRGASPLVIFFKKN</sequence>
<dbReference type="PROSITE" id="PS51257">
    <property type="entry name" value="PROKAR_LIPOPROTEIN"/>
    <property type="match status" value="1"/>
</dbReference>
<organism evidence="2 4">
    <name type="scientific">Treponema socranskii subsp. socranskii VPI DR56BR1116 = ATCC 35536</name>
    <dbReference type="NCBI Taxonomy" id="1125725"/>
    <lineage>
        <taxon>Bacteria</taxon>
        <taxon>Pseudomonadati</taxon>
        <taxon>Spirochaetota</taxon>
        <taxon>Spirochaetia</taxon>
        <taxon>Spirochaetales</taxon>
        <taxon>Treponemataceae</taxon>
        <taxon>Treponema</taxon>
    </lineage>
</organism>
<accession>U2LI20</accession>
<dbReference type="EMBL" id="AUZJ01000043">
    <property type="protein sequence ID" value="ERF60232.1"/>
    <property type="molecule type" value="Genomic_DNA"/>
</dbReference>
<evidence type="ECO:0000313" key="4">
    <source>
        <dbReference type="Proteomes" id="UP000016412"/>
    </source>
</evidence>
<dbReference type="Proteomes" id="UP000016646">
    <property type="component" value="Unassembled WGS sequence"/>
</dbReference>
<dbReference type="Proteomes" id="UP000016412">
    <property type="component" value="Unassembled WGS sequence"/>
</dbReference>
<comment type="caution">
    <text evidence="2">The sequence shown here is derived from an EMBL/GenBank/DDBJ whole genome shotgun (WGS) entry which is preliminary data.</text>
</comment>
<dbReference type="eggNOG" id="ENOG5033XG8">
    <property type="taxonomic scope" value="Bacteria"/>
</dbReference>
<evidence type="ECO:0000313" key="3">
    <source>
        <dbReference type="EMBL" id="ERK04078.1"/>
    </source>
</evidence>
<protein>
    <submittedName>
        <fullName evidence="2">SH3 domain protein</fullName>
    </submittedName>
</protein>
<name>U2LI20_TRESO</name>
<dbReference type="OrthoDB" id="350202at2"/>
<evidence type="ECO:0000313" key="2">
    <source>
        <dbReference type="EMBL" id="ERF60232.1"/>
    </source>
</evidence>
<dbReference type="Pfam" id="PF08239">
    <property type="entry name" value="SH3_3"/>
    <property type="match status" value="1"/>
</dbReference>